<dbReference type="RefSeq" id="WP_119452410.1">
    <property type="nucleotide sequence ID" value="NZ_QWGA01000003.1"/>
</dbReference>
<dbReference type="Proteomes" id="UP000265845">
    <property type="component" value="Unassembled WGS sequence"/>
</dbReference>
<feature type="region of interest" description="Disordered" evidence="1">
    <location>
        <begin position="1"/>
        <end position="38"/>
    </location>
</feature>
<sequence>MDDNSDPEAEKRKVNSSSEKIENNRPSNDGPVTKSSRAFRTETFKKAVKPDSSLLASAAQVASETTKYKDLLRQAGMGNGIDAQHVAKLASSSSLESIARIASESTKYDNLLRQAGTGHENYAQQIARLADSSSLASIARAASESTKYDDLLRQAGIKSASKWHRMVSDLSSAKFKSGSLYAGHGVDQHQIRKLEKDATERIREADAEQDDDRRESLKRSAQETFDFLAELADRRVLAVESAQIFWSRRLGISVAVANGAFCAAIGAALINGGIDLSFGTYIFWLTGAGMLVAGLLPIVELWHHSSVLEVVEAERDRLKMDVSNRPSSTDARSFWSFKCAKIVMIAMATLAFFVAAVWTGISGPSHLQNRKTRSVPSNEFEREIEPLLFKISARPLSNAEWNVVLPAPSLD</sequence>
<feature type="transmembrane region" description="Helical" evidence="2">
    <location>
        <begin position="342"/>
        <end position="361"/>
    </location>
</feature>
<name>A0A399RM38_9PROT</name>
<proteinExistence type="predicted"/>
<comment type="caution">
    <text evidence="3">The sequence shown here is derived from an EMBL/GenBank/DDBJ whole genome shotgun (WGS) entry which is preliminary data.</text>
</comment>
<keyword evidence="2" id="KW-0812">Transmembrane</keyword>
<evidence type="ECO:0000313" key="4">
    <source>
        <dbReference type="Proteomes" id="UP000265845"/>
    </source>
</evidence>
<keyword evidence="4" id="KW-1185">Reference proteome</keyword>
<feature type="compositionally biased region" description="Basic and acidic residues" evidence="1">
    <location>
        <begin position="8"/>
        <end position="23"/>
    </location>
</feature>
<keyword evidence="2" id="KW-1133">Transmembrane helix</keyword>
<evidence type="ECO:0000256" key="2">
    <source>
        <dbReference type="SAM" id="Phobius"/>
    </source>
</evidence>
<protein>
    <submittedName>
        <fullName evidence="3">Uncharacterized protein</fullName>
    </submittedName>
</protein>
<evidence type="ECO:0000256" key="1">
    <source>
        <dbReference type="SAM" id="MobiDB-lite"/>
    </source>
</evidence>
<dbReference type="EMBL" id="QWGA01000003">
    <property type="protein sequence ID" value="RIJ30909.1"/>
    <property type="molecule type" value="Genomic_DNA"/>
</dbReference>
<feature type="transmembrane region" description="Helical" evidence="2">
    <location>
        <begin position="281"/>
        <end position="299"/>
    </location>
</feature>
<reference evidence="3 4" key="1">
    <citation type="submission" date="2018-08" db="EMBL/GenBank/DDBJ databases">
        <title>Henriciella mobilis sp. nov., isolated from seawater.</title>
        <authorList>
            <person name="Cheng H."/>
            <person name="Wu Y.-H."/>
            <person name="Xu X.-W."/>
            <person name="Guo L.-L."/>
        </authorList>
    </citation>
    <scope>NUCLEOTIDE SEQUENCE [LARGE SCALE GENOMIC DNA]</scope>
    <source>
        <strain evidence="3 4">CCUG67844</strain>
    </source>
</reference>
<feature type="transmembrane region" description="Helical" evidence="2">
    <location>
        <begin position="250"/>
        <end position="269"/>
    </location>
</feature>
<gene>
    <name evidence="3" type="ORF">D1222_01170</name>
</gene>
<evidence type="ECO:0000313" key="3">
    <source>
        <dbReference type="EMBL" id="RIJ30909.1"/>
    </source>
</evidence>
<accession>A0A399RM38</accession>
<keyword evidence="2" id="KW-0472">Membrane</keyword>
<dbReference type="AlphaFoldDB" id="A0A399RM38"/>
<organism evidence="3 4">
    <name type="scientific">Henriciella algicola</name>
    <dbReference type="NCBI Taxonomy" id="1608422"/>
    <lineage>
        <taxon>Bacteria</taxon>
        <taxon>Pseudomonadati</taxon>
        <taxon>Pseudomonadota</taxon>
        <taxon>Alphaproteobacteria</taxon>
        <taxon>Hyphomonadales</taxon>
        <taxon>Hyphomonadaceae</taxon>
        <taxon>Henriciella</taxon>
    </lineage>
</organism>